<evidence type="ECO:0000256" key="4">
    <source>
        <dbReference type="ARBA" id="ARBA00022553"/>
    </source>
</evidence>
<dbReference type="Pfam" id="PF24760">
    <property type="entry name" value="TPR_IF140_C"/>
    <property type="match status" value="1"/>
</dbReference>
<dbReference type="Pfam" id="PF23385">
    <property type="entry name" value="Beta-prop_IFT140_2nd"/>
    <property type="match status" value="1"/>
</dbReference>
<feature type="domain" description="IFT140 first beta-propeller" evidence="18">
    <location>
        <begin position="5"/>
        <end position="411"/>
    </location>
</feature>
<dbReference type="InterPro" id="IPR056168">
    <property type="entry name" value="TPR_IF140/IFT172/WDR19"/>
</dbReference>
<gene>
    <name evidence="22" type="primary">Ift140</name>
    <name evidence="22" type="ORF">THRLUD_R08594</name>
</gene>
<dbReference type="Pfam" id="PF24762">
    <property type="entry name" value="TPR_IF140-IFT172"/>
    <property type="match status" value="1"/>
</dbReference>
<dbReference type="GO" id="GO:0060271">
    <property type="term" value="P:cilium assembly"/>
    <property type="evidence" value="ECO:0007669"/>
    <property type="project" value="UniProtKB-ARBA"/>
</dbReference>
<evidence type="ECO:0000256" key="8">
    <source>
        <dbReference type="ARBA" id="ARBA00022803"/>
    </source>
</evidence>
<evidence type="ECO:0000256" key="12">
    <source>
        <dbReference type="ARBA" id="ARBA00057014"/>
    </source>
</evidence>
<evidence type="ECO:0000256" key="17">
    <source>
        <dbReference type="SAM" id="MobiDB-lite"/>
    </source>
</evidence>
<dbReference type="Gene3D" id="2.130.10.10">
    <property type="entry name" value="YVTN repeat-like/Quinoprotein amine dehydrogenase"/>
    <property type="match status" value="2"/>
</dbReference>
<accession>A0A7K7Y9A5</accession>
<dbReference type="FunFam" id="1.25.40.470:FF:000010">
    <property type="entry name" value="Intraflagellar transport 140 homolog (Chlamydomonas)"/>
    <property type="match status" value="1"/>
</dbReference>
<evidence type="ECO:0000259" key="21">
    <source>
        <dbReference type="Pfam" id="PF24762"/>
    </source>
</evidence>
<dbReference type="Proteomes" id="UP000558509">
    <property type="component" value="Unassembled WGS sequence"/>
</dbReference>
<keyword evidence="8" id="KW-0802">TPR repeat</keyword>
<keyword evidence="7" id="KW-0970">Cilium biogenesis/degradation</keyword>
<keyword evidence="23" id="KW-1185">Reference proteome</keyword>
<comment type="function">
    <text evidence="12">Component of the IFT complex A (IFT-A), a complex required for retrograde ciliary transport and entry into cilia of G protein-coupled receptors (GPCRs). Plays a pivotal role in proper development and function of ciliated cells through its role in ciliogenesis and/or cilium maintenance. Required for the development and maintenance of the outer segments of rod and cone photoreceptor cells. Plays a role in maintenance and the delivery of opsin to the outer segment of photoreceptor cells.</text>
</comment>
<evidence type="ECO:0000256" key="1">
    <source>
        <dbReference type="ARBA" id="ARBA00004120"/>
    </source>
</evidence>
<keyword evidence="11" id="KW-0966">Cell projection</keyword>
<dbReference type="FunFam" id="2.130.10.10:FF:000811">
    <property type="entry name" value="Intraflagellar transport 140"/>
    <property type="match status" value="1"/>
</dbReference>
<evidence type="ECO:0000256" key="13">
    <source>
        <dbReference type="ARBA" id="ARBA00065971"/>
    </source>
</evidence>
<evidence type="ECO:0000256" key="16">
    <source>
        <dbReference type="PROSITE-ProRule" id="PRU00221"/>
    </source>
</evidence>
<evidence type="ECO:0000256" key="3">
    <source>
        <dbReference type="ARBA" id="ARBA00022490"/>
    </source>
</evidence>
<comment type="subunit">
    <text evidence="13">Component of the IFT complex A (IFT-A). IFT-A complex is divided into a core subcomplex composed of IFT122:IFT140:WDR19 which is associated with TULP3 and a peripheral subcomplex composed of IFT43:WDR35:TTC21B. Interacts (via C-terminal region) with IFT122 (via C-terminal region). Interacts with TTC25. Interacts with TTC21A.</text>
</comment>
<dbReference type="InterPro" id="IPR056155">
    <property type="entry name" value="Beta-prop_IFT140_2nd"/>
</dbReference>
<dbReference type="InterPro" id="IPR056156">
    <property type="entry name" value="TPR_IF140_C"/>
</dbReference>
<evidence type="ECO:0000256" key="10">
    <source>
        <dbReference type="ARBA" id="ARBA00023212"/>
    </source>
</evidence>
<dbReference type="InterPro" id="IPR036322">
    <property type="entry name" value="WD40_repeat_dom_sf"/>
</dbReference>
<keyword evidence="3" id="KW-0963">Cytoplasm</keyword>
<evidence type="ECO:0000256" key="9">
    <source>
        <dbReference type="ARBA" id="ARBA00023069"/>
    </source>
</evidence>
<feature type="non-terminal residue" evidence="22">
    <location>
        <position position="1456"/>
    </location>
</feature>
<keyword evidence="5 16" id="KW-0853">WD repeat</keyword>
<proteinExistence type="predicted"/>
<evidence type="ECO:0000256" key="14">
    <source>
        <dbReference type="ARBA" id="ARBA00072173"/>
    </source>
</evidence>
<feature type="domain" description="IF140/IFT172/WDR19 TPR" evidence="21">
    <location>
        <begin position="782"/>
        <end position="1268"/>
    </location>
</feature>
<feature type="repeat" description="WD" evidence="16">
    <location>
        <begin position="102"/>
        <end position="143"/>
    </location>
</feature>
<dbReference type="PANTHER" id="PTHR15722:SF7">
    <property type="entry name" value="INTRAFLAGELLAR TRANSPORT PROTEIN 140 HOMOLOG"/>
    <property type="match status" value="1"/>
</dbReference>
<evidence type="ECO:0000259" key="20">
    <source>
        <dbReference type="Pfam" id="PF24760"/>
    </source>
</evidence>
<evidence type="ECO:0000256" key="5">
    <source>
        <dbReference type="ARBA" id="ARBA00022574"/>
    </source>
</evidence>
<dbReference type="SUPFAM" id="SSF50978">
    <property type="entry name" value="WD40 repeat-like"/>
    <property type="match status" value="1"/>
</dbReference>
<evidence type="ECO:0000256" key="11">
    <source>
        <dbReference type="ARBA" id="ARBA00023273"/>
    </source>
</evidence>
<keyword evidence="4" id="KW-0597">Phosphoprotein</keyword>
<name>A0A7K7Y9A5_THRLU</name>
<dbReference type="FunFam" id="1.25.40.470:FF:000011">
    <property type="entry name" value="Intraflagellar transport protein 140"/>
    <property type="match status" value="1"/>
</dbReference>
<keyword evidence="6" id="KW-0677">Repeat</keyword>
<dbReference type="GO" id="GO:0036064">
    <property type="term" value="C:ciliary basal body"/>
    <property type="evidence" value="ECO:0007669"/>
    <property type="project" value="UniProtKB-ARBA"/>
</dbReference>
<keyword evidence="9" id="KW-0969">Cilium</keyword>
<dbReference type="GO" id="GO:0030991">
    <property type="term" value="C:intraciliary transport particle A"/>
    <property type="evidence" value="ECO:0007669"/>
    <property type="project" value="UniProtKB-ARBA"/>
</dbReference>
<evidence type="ECO:0000259" key="18">
    <source>
        <dbReference type="Pfam" id="PF23383"/>
    </source>
</evidence>
<protein>
    <recommendedName>
        <fullName evidence="14">Intraflagellar transport protein 140 homolog</fullName>
    </recommendedName>
    <alternativeName>
        <fullName evidence="15">WD and tetratricopeptide repeats protein 2</fullName>
    </alternativeName>
</protein>
<evidence type="ECO:0000256" key="7">
    <source>
        <dbReference type="ARBA" id="ARBA00022794"/>
    </source>
</evidence>
<evidence type="ECO:0000313" key="23">
    <source>
        <dbReference type="Proteomes" id="UP000558509"/>
    </source>
</evidence>
<dbReference type="PROSITE" id="PS50082">
    <property type="entry name" value="WD_REPEATS_2"/>
    <property type="match status" value="1"/>
</dbReference>
<evidence type="ECO:0000313" key="22">
    <source>
        <dbReference type="EMBL" id="NXA74545.1"/>
    </source>
</evidence>
<evidence type="ECO:0000256" key="2">
    <source>
        <dbReference type="ARBA" id="ARBA00004300"/>
    </source>
</evidence>
<keyword evidence="10" id="KW-0206">Cytoskeleton</keyword>
<feature type="domain" description="IFT140 second beta-propeller" evidence="19">
    <location>
        <begin position="419"/>
        <end position="730"/>
    </location>
</feature>
<dbReference type="EMBL" id="VZTB01004470">
    <property type="protein sequence ID" value="NXA74545.1"/>
    <property type="molecule type" value="Genomic_DNA"/>
</dbReference>
<feature type="domain" description="IF140 C-terminal TPR" evidence="20">
    <location>
        <begin position="1276"/>
        <end position="1399"/>
    </location>
</feature>
<comment type="caution">
    <text evidence="22">The sequence shown here is derived from an EMBL/GenBank/DDBJ whole genome shotgun (WGS) entry which is preliminary data.</text>
</comment>
<dbReference type="PANTHER" id="PTHR15722">
    <property type="entry name" value="IFT140/172-RELATED"/>
    <property type="match status" value="1"/>
</dbReference>
<evidence type="ECO:0000256" key="6">
    <source>
        <dbReference type="ARBA" id="ARBA00022737"/>
    </source>
</evidence>
<dbReference type="InterPro" id="IPR056154">
    <property type="entry name" value="Beta-prop_IFT140_1st"/>
</dbReference>
<feature type="region of interest" description="Disordered" evidence="17">
    <location>
        <begin position="1430"/>
        <end position="1456"/>
    </location>
</feature>
<dbReference type="InterPro" id="IPR015943">
    <property type="entry name" value="WD40/YVTN_repeat-like_dom_sf"/>
</dbReference>
<dbReference type="GO" id="GO:0035721">
    <property type="term" value="P:intraciliary retrograde transport"/>
    <property type="evidence" value="ECO:0007669"/>
    <property type="project" value="TreeGrafter"/>
</dbReference>
<dbReference type="Pfam" id="PF23383">
    <property type="entry name" value="Beta-prop_IFT140_1st"/>
    <property type="match status" value="1"/>
</dbReference>
<evidence type="ECO:0000256" key="15">
    <source>
        <dbReference type="ARBA" id="ARBA00083679"/>
    </source>
</evidence>
<dbReference type="GO" id="GO:0005813">
    <property type="term" value="C:centrosome"/>
    <property type="evidence" value="ECO:0007669"/>
    <property type="project" value="UniProtKB-SubCell"/>
</dbReference>
<feature type="non-terminal residue" evidence="22">
    <location>
        <position position="1"/>
    </location>
</feature>
<comment type="subcellular location">
    <subcellularLocation>
        <location evidence="1">Cytoplasm</location>
        <location evidence="1">Cytoskeleton</location>
        <location evidence="1">Cilium basal body</location>
    </subcellularLocation>
    <subcellularLocation>
        <location evidence="2">Cytoplasm</location>
        <location evidence="2">Cytoskeleton</location>
        <location evidence="2">Microtubule organizing center</location>
        <location evidence="2">Centrosome</location>
    </subcellularLocation>
</comment>
<evidence type="ECO:0000259" key="19">
    <source>
        <dbReference type="Pfam" id="PF23385"/>
    </source>
</evidence>
<reference evidence="22 23" key="1">
    <citation type="submission" date="2019-09" db="EMBL/GenBank/DDBJ databases">
        <title>Bird 10,000 Genomes (B10K) Project - Family phase.</title>
        <authorList>
            <person name="Zhang G."/>
        </authorList>
    </citation>
    <scope>NUCLEOTIDE SEQUENCE [LARGE SCALE GENOMIC DNA]</scope>
    <source>
        <strain evidence="22">B10K-DU-001-68</strain>
        <tissue evidence="22">Muscle</tissue>
    </source>
</reference>
<dbReference type="FunFam" id="2.130.10.10:FF:000675">
    <property type="entry name" value="Intraflagellar transport 140"/>
    <property type="match status" value="1"/>
</dbReference>
<dbReference type="GO" id="GO:0005930">
    <property type="term" value="C:axoneme"/>
    <property type="evidence" value="ECO:0007669"/>
    <property type="project" value="TreeGrafter"/>
</dbReference>
<dbReference type="SMART" id="SM00320">
    <property type="entry name" value="WD40"/>
    <property type="match status" value="4"/>
</dbReference>
<sequence length="1456" mass="162942">AVVMAVYVDHRTDAPDSVASPSYIAWHPLHPLLAVASISTAAGGCVDIYLEQGEHVPDSHIERSFQVTLLAWHPSRPILASGWETGEVLILNKQDKEQHTVPPNHNTKITVLSWSPSGTCLVSGDGHGVLFLWKMDQRGRVQGPALVKQEYEKFLCHCVFRPPPSGEDFVQLAKAAVSGDEKALDMFNWKKTGIGPPLKMAVQEGLSFFITLIDGSVHFVNEKGKTRQVLSMDTLIQTLLLLEERDVLLAITENLQLSLHAVSPEGEAEELMKVKLSGKTGHSADVILIDHSLVITALGETVIRFWDLDRDENYVLSLDVQFGFEEGECINCVSYCSAKGTLAAGTSKGRVAMWKKAAGSDQSTYTSEGKEKWKFQASTELEGNVTQIKWGSQKNLLAVNNISSVMILSEQAMLAHFHQQVAVVQVSPNLFNVTNFSSGTAHSLRVDMNANGVFATKDAVVFWNGKQVAVFECSGDTFRSAGSFLCDSPALSVHGENLYTVEPYRIQVRTWQGTVKQLLVFSEAEGNPCILDVCGNFLAVGTDLAHLKIFDLSRREAKVHCSSKSLSKMLPGRGDIVSVKCNANGSKVSILVSRADGNIDSKIYFYDVEMDQVTLFDFKAEHGDGRENLPAGQGIGKFVVEYPELHSHIPACHFWDQSEPRLFVCKAIPETGLQPPDQKKNQTEGTMDVWILSFFSTEEHGLLLQDSFPLPSSYEVLLGMEVPHYYFAKKLGEDEKGASESGSGAVSQMVARRPMRDFMGLGDCDKPTQDAMLNFSYYLTAGDMDEAFKSIKLIKSEAVWENMARMCVKTQRLDVAKVCLGQMGHARGAKALREAEQEPEQAARVAVLAIQLGMLEDAERLYKACKRYDLLNKLYQASNQWQKAVEMAEAQDRVHLRTTHYSYAKHLEAAGQHGLALTHYEKSDTHRFEVPRMLSEDLQALENYINKMKDKSLWKWWAQYLESQSDMESALKYYALAQDYFSLVRVHCFQGNIQKAAAIANETGNGAASYHLARQYESQEDIKQAVHFYSRAQAFNNAIRLCKANNLDDQLMNLALLSSPEDMIEAACYYEEKGDQMDRAVMLYHKAGHFSKALELAFATQQFGALQLIAEELDEKSDPALLARCSGFFIEHAQYEKAVELLLTARKYHEALQLCLEQNLTITEELAERMTVSKESQHLSEEARRELLEQIADCCMRQGNYHMATKKYTQAGNKLKAMRALLKSGDTEKIIFFAGVSRQREIYIMAANYLQSLDWRKDAKIIANIISFYTKGGALDLLAGFYDACAQVEIDEYQNYEKAHRALTEAYKCLSKAKARSPVEQESKLGHLQTRISLMKRFIHTQRVYSEDTEEAVRQCELLLAEQDLDAAIRHGDILGFLVQHYAQVEEFHTAYRYLEEMQKRIPASSLSYYVSPQTMEAVHRGAGVPMSRALAPAHTGHGSTDNREEEEVADEVEDP</sequence>
<dbReference type="InterPro" id="IPR001680">
    <property type="entry name" value="WD40_rpt"/>
</dbReference>
<feature type="compositionally biased region" description="Acidic residues" evidence="17">
    <location>
        <begin position="1444"/>
        <end position="1456"/>
    </location>
</feature>
<organism evidence="22 23">
    <name type="scientific">Thryothorus ludovicianus</name>
    <name type="common">Carolina wren</name>
    <name type="synonym">Sylvia ludoviciana</name>
    <dbReference type="NCBI Taxonomy" id="74200"/>
    <lineage>
        <taxon>Eukaryota</taxon>
        <taxon>Metazoa</taxon>
        <taxon>Chordata</taxon>
        <taxon>Craniata</taxon>
        <taxon>Vertebrata</taxon>
        <taxon>Euteleostomi</taxon>
        <taxon>Archelosauria</taxon>
        <taxon>Archosauria</taxon>
        <taxon>Dinosauria</taxon>
        <taxon>Saurischia</taxon>
        <taxon>Theropoda</taxon>
        <taxon>Coelurosauria</taxon>
        <taxon>Aves</taxon>
        <taxon>Neognathae</taxon>
        <taxon>Neoaves</taxon>
        <taxon>Telluraves</taxon>
        <taxon>Australaves</taxon>
        <taxon>Passeriformes</taxon>
        <taxon>Certhiidae</taxon>
        <taxon>Troglodytinae</taxon>
        <taxon>Thryothorus</taxon>
    </lineage>
</organism>
<dbReference type="Gene3D" id="1.25.40.470">
    <property type="match status" value="2"/>
</dbReference>